<evidence type="ECO:0000313" key="1">
    <source>
        <dbReference type="EMBL" id="RMH90156.1"/>
    </source>
</evidence>
<dbReference type="Proteomes" id="UP000269774">
    <property type="component" value="Unassembled WGS sequence"/>
</dbReference>
<dbReference type="RefSeq" id="WP_122165346.1">
    <property type="nucleotide sequence ID" value="NZ_JAMOIB010000002.1"/>
</dbReference>
<accession>A0A3M2HKA4</accession>
<organism evidence="1 2">
    <name type="scientific">Stutzerimonas zhaodongensis</name>
    <dbReference type="NCBI Taxonomy" id="1176257"/>
    <lineage>
        <taxon>Bacteria</taxon>
        <taxon>Pseudomonadati</taxon>
        <taxon>Pseudomonadota</taxon>
        <taxon>Gammaproteobacteria</taxon>
        <taxon>Pseudomonadales</taxon>
        <taxon>Pseudomonadaceae</taxon>
        <taxon>Stutzerimonas</taxon>
    </lineage>
</organism>
<reference evidence="1 2" key="1">
    <citation type="submission" date="2018-10" db="EMBL/GenBank/DDBJ databases">
        <title>Pseudomonas zhaodongensis NEAU-ST5-21(T) genome.</title>
        <authorList>
            <person name="Peng J."/>
            <person name="Liu Z.-P."/>
        </authorList>
    </citation>
    <scope>NUCLEOTIDE SEQUENCE [LARGE SCALE GENOMIC DNA]</scope>
    <source>
        <strain evidence="1 2">NEAU-ST5-21</strain>
    </source>
</reference>
<name>A0A3M2HKA4_9GAMM</name>
<protein>
    <submittedName>
        <fullName evidence="1">Uncharacterized protein</fullName>
    </submittedName>
</protein>
<sequence length="74" mass="8573">MNPTSWRRNFSATVAGRQNISFFQWLQSALYRAIGTSHRTIFMPSRDLSPAEAELRKDIQARSRIMGGQIVLFW</sequence>
<gene>
    <name evidence="1" type="ORF">EA797_11640</name>
</gene>
<dbReference type="EMBL" id="RFFM01000002">
    <property type="protein sequence ID" value="RMH90156.1"/>
    <property type="molecule type" value="Genomic_DNA"/>
</dbReference>
<keyword evidence="2" id="KW-1185">Reference proteome</keyword>
<evidence type="ECO:0000313" key="2">
    <source>
        <dbReference type="Proteomes" id="UP000269774"/>
    </source>
</evidence>
<proteinExistence type="predicted"/>
<dbReference type="AlphaFoldDB" id="A0A3M2HKA4"/>
<comment type="caution">
    <text evidence="1">The sequence shown here is derived from an EMBL/GenBank/DDBJ whole genome shotgun (WGS) entry which is preliminary data.</text>
</comment>